<comment type="caution">
    <text evidence="1">The sequence shown here is derived from an EMBL/GenBank/DDBJ whole genome shotgun (WGS) entry which is preliminary data.</text>
</comment>
<evidence type="ECO:0000313" key="1">
    <source>
        <dbReference type="EMBL" id="KKN00735.1"/>
    </source>
</evidence>
<feature type="non-terminal residue" evidence="1">
    <location>
        <position position="429"/>
    </location>
</feature>
<reference evidence="1" key="1">
    <citation type="journal article" date="2015" name="Nature">
        <title>Complex archaea that bridge the gap between prokaryotes and eukaryotes.</title>
        <authorList>
            <person name="Spang A."/>
            <person name="Saw J.H."/>
            <person name="Jorgensen S.L."/>
            <person name="Zaremba-Niedzwiedzka K."/>
            <person name="Martijn J."/>
            <person name="Lind A.E."/>
            <person name="van Eijk R."/>
            <person name="Schleper C."/>
            <person name="Guy L."/>
            <person name="Ettema T.J."/>
        </authorList>
    </citation>
    <scope>NUCLEOTIDE SEQUENCE</scope>
</reference>
<proteinExistence type="predicted"/>
<accession>A0A0F9M043</accession>
<gene>
    <name evidence="1" type="ORF">LCGC14_1134740</name>
</gene>
<dbReference type="AlphaFoldDB" id="A0A0F9M043"/>
<name>A0A0F9M043_9ZZZZ</name>
<dbReference type="EMBL" id="LAZR01005340">
    <property type="protein sequence ID" value="KKN00735.1"/>
    <property type="molecule type" value="Genomic_DNA"/>
</dbReference>
<organism evidence="1">
    <name type="scientific">marine sediment metagenome</name>
    <dbReference type="NCBI Taxonomy" id="412755"/>
    <lineage>
        <taxon>unclassified sequences</taxon>
        <taxon>metagenomes</taxon>
        <taxon>ecological metagenomes</taxon>
    </lineage>
</organism>
<protein>
    <submittedName>
        <fullName evidence="1">Uncharacterized protein</fullName>
    </submittedName>
</protein>
<sequence length="429" mass="46516">MRTLTTTLLAEQRAAFNTPYVKIELIPLSGGTLTYATNDATDRIISVVHNESRFAVGDTRFAAIIRFDNYDQHFKTKTLEGYKVRISNGFIVSGSPESSIAPPLWVVAQRDVSEEGRLITELGCIDVFQRLGHYRAMSGVVRLKPNADFTAAFNHGEQVSGGGATGIMWSQGPDHLLIKNMSAHAFADGDTVTGDDSSASFVIDTDGVFNPGTGQPPSWEEDTNTTAIIDELLKTCGLASADEGLTVDIAEAFQTAPDLFFEMAYNTDYLSAVINLMATTKSGLRMRDGSLTRGGMRIIATPDSPQSSFQGTIVGTFAANEVGTGQNSGATGRFIYQNTAGADYIVLETYAGTFQTSERIQNGANDAYIANVISIESWDYVYDLLGGPRDHAFFSDIRDRHLVVPQQFLFVDDPLNPTYQASAKIQGSI</sequence>